<evidence type="ECO:0000313" key="1">
    <source>
        <dbReference type="EMBL" id="KAJ8665389.1"/>
    </source>
</evidence>
<evidence type="ECO:0000313" key="2">
    <source>
        <dbReference type="Proteomes" id="UP001239111"/>
    </source>
</evidence>
<gene>
    <name evidence="1" type="ORF">QAD02_007051</name>
</gene>
<reference evidence="1" key="1">
    <citation type="submission" date="2023-04" db="EMBL/GenBank/DDBJ databases">
        <title>A chromosome-level genome assembly of the parasitoid wasp Eretmocerus hayati.</title>
        <authorList>
            <person name="Zhong Y."/>
            <person name="Liu S."/>
            <person name="Liu Y."/>
        </authorList>
    </citation>
    <scope>NUCLEOTIDE SEQUENCE</scope>
    <source>
        <strain evidence="1">ZJU_SS_LIU_2023</strain>
    </source>
</reference>
<comment type="caution">
    <text evidence="1">The sequence shown here is derived from an EMBL/GenBank/DDBJ whole genome shotgun (WGS) entry which is preliminary data.</text>
</comment>
<name>A0ACC2N4Z3_9HYME</name>
<sequence>MAYLNKASYHPAECEEWRCVRQEDKKWFATFSEGEHSVSGSDVWSLNNSFYGVENTRSRLSRLRTRAWNRRVMEGLHVRKYRNCWDLRNLFGEELEDEETAWPTCARPYIMQPRPTRRTEIVRMRFEIEGLCLDINVFPDVIKICLAGATLCEIPETTDNERPQVRTQLNQPHVQPEPHPGWVPINVGYLGPVPDERWD</sequence>
<protein>
    <submittedName>
        <fullName evidence="1">Uncharacterized protein</fullName>
    </submittedName>
</protein>
<dbReference type="Proteomes" id="UP001239111">
    <property type="component" value="Chromosome 4"/>
</dbReference>
<dbReference type="EMBL" id="CM056744">
    <property type="protein sequence ID" value="KAJ8665389.1"/>
    <property type="molecule type" value="Genomic_DNA"/>
</dbReference>
<proteinExistence type="predicted"/>
<organism evidence="1 2">
    <name type="scientific">Eretmocerus hayati</name>
    <dbReference type="NCBI Taxonomy" id="131215"/>
    <lineage>
        <taxon>Eukaryota</taxon>
        <taxon>Metazoa</taxon>
        <taxon>Ecdysozoa</taxon>
        <taxon>Arthropoda</taxon>
        <taxon>Hexapoda</taxon>
        <taxon>Insecta</taxon>
        <taxon>Pterygota</taxon>
        <taxon>Neoptera</taxon>
        <taxon>Endopterygota</taxon>
        <taxon>Hymenoptera</taxon>
        <taxon>Apocrita</taxon>
        <taxon>Proctotrupomorpha</taxon>
        <taxon>Chalcidoidea</taxon>
        <taxon>Aphelinidae</taxon>
        <taxon>Aphelininae</taxon>
        <taxon>Eretmocerus</taxon>
    </lineage>
</organism>
<keyword evidence="2" id="KW-1185">Reference proteome</keyword>
<accession>A0ACC2N4Z3</accession>